<evidence type="ECO:0000256" key="3">
    <source>
        <dbReference type="ARBA" id="ARBA00022729"/>
    </source>
</evidence>
<dbReference type="SMART" id="SM00079">
    <property type="entry name" value="PBPe"/>
    <property type="match status" value="1"/>
</dbReference>
<dbReference type="Proteomes" id="UP001597561">
    <property type="component" value="Unassembled WGS sequence"/>
</dbReference>
<feature type="domain" description="Ionotropic glutamate receptor C-terminal" evidence="7">
    <location>
        <begin position="38"/>
        <end position="260"/>
    </location>
</feature>
<keyword evidence="3 5" id="KW-0732">Signal</keyword>
<comment type="subcellular location">
    <subcellularLocation>
        <location evidence="1">Cell envelope</location>
    </subcellularLocation>
</comment>
<dbReference type="RefSeq" id="WP_204727770.1">
    <property type="nucleotide sequence ID" value="NZ_JAFBDK010000001.1"/>
</dbReference>
<dbReference type="InterPro" id="IPR001638">
    <property type="entry name" value="Solute-binding_3/MltF_N"/>
</dbReference>
<feature type="chain" id="PRO_5047423730" evidence="5">
    <location>
        <begin position="21"/>
        <end position="264"/>
    </location>
</feature>
<gene>
    <name evidence="8" type="ORF">ACFS5P_14460</name>
</gene>
<sequence length="264" mass="29099">MKKMLFVSALTGALVLSACGFEDQSGSSTENSSEDKPQLVMGTSADYKPFEYVDTANGEEIIGYDIDLANMIADELGFEFTIKDMEFSGLITALQNEQVDFVLAAMTPTEERKQNVEFTDIYYVAQDMIISLDGSGITSPEDLDGKTVGVQLGSIQQEYVDGLAEEMDVTVETRNRIPELMQDVINERFDAIIVENTVAEGYLNNSEELTGNTIEVEEQEAGSAIALPLGSEWTEQFNEVLAELEESGELEKLAEKWFDAEASE</sequence>
<evidence type="ECO:0000259" key="6">
    <source>
        <dbReference type="SMART" id="SM00062"/>
    </source>
</evidence>
<dbReference type="SUPFAM" id="SSF53850">
    <property type="entry name" value="Periplasmic binding protein-like II"/>
    <property type="match status" value="1"/>
</dbReference>
<feature type="signal peptide" evidence="5">
    <location>
        <begin position="1"/>
        <end position="20"/>
    </location>
</feature>
<protein>
    <submittedName>
        <fullName evidence="8">Transporter substrate-binding domain-containing protein</fullName>
    </submittedName>
</protein>
<evidence type="ECO:0000259" key="7">
    <source>
        <dbReference type="SMART" id="SM00079"/>
    </source>
</evidence>
<evidence type="ECO:0000256" key="2">
    <source>
        <dbReference type="ARBA" id="ARBA00010333"/>
    </source>
</evidence>
<dbReference type="InterPro" id="IPR001320">
    <property type="entry name" value="Iontro_rcpt_C"/>
</dbReference>
<dbReference type="Pfam" id="PF00497">
    <property type="entry name" value="SBP_bac_3"/>
    <property type="match status" value="1"/>
</dbReference>
<dbReference type="PROSITE" id="PS51257">
    <property type="entry name" value="PROKAR_LIPOPROTEIN"/>
    <property type="match status" value="1"/>
</dbReference>
<comment type="similarity">
    <text evidence="2 4">Belongs to the bacterial solute-binding protein 3 family.</text>
</comment>
<dbReference type="EMBL" id="JBHUPG010000027">
    <property type="protein sequence ID" value="MFD2913086.1"/>
    <property type="molecule type" value="Genomic_DNA"/>
</dbReference>
<evidence type="ECO:0000256" key="5">
    <source>
        <dbReference type="SAM" id="SignalP"/>
    </source>
</evidence>
<dbReference type="InterPro" id="IPR018313">
    <property type="entry name" value="SBP_3_CS"/>
</dbReference>
<comment type="caution">
    <text evidence="8">The sequence shown here is derived from an EMBL/GenBank/DDBJ whole genome shotgun (WGS) entry which is preliminary data.</text>
</comment>
<reference evidence="9" key="1">
    <citation type="journal article" date="2019" name="Int. J. Syst. Evol. Microbiol.">
        <title>The Global Catalogue of Microorganisms (GCM) 10K type strain sequencing project: providing services to taxonomists for standard genome sequencing and annotation.</title>
        <authorList>
            <consortium name="The Broad Institute Genomics Platform"/>
            <consortium name="The Broad Institute Genome Sequencing Center for Infectious Disease"/>
            <person name="Wu L."/>
            <person name="Ma J."/>
        </authorList>
    </citation>
    <scope>NUCLEOTIDE SEQUENCE [LARGE SCALE GENOMIC DNA]</scope>
    <source>
        <strain evidence="9">KCTC 13528</strain>
    </source>
</reference>
<dbReference type="PANTHER" id="PTHR35936">
    <property type="entry name" value="MEMBRANE-BOUND LYTIC MUREIN TRANSGLYCOSYLASE F"/>
    <property type="match status" value="1"/>
</dbReference>
<dbReference type="SMART" id="SM00062">
    <property type="entry name" value="PBPb"/>
    <property type="match status" value="1"/>
</dbReference>
<dbReference type="PANTHER" id="PTHR35936:SF17">
    <property type="entry name" value="ARGININE-BINDING EXTRACELLULAR PROTEIN ARTP"/>
    <property type="match status" value="1"/>
</dbReference>
<proteinExistence type="inferred from homology"/>
<evidence type="ECO:0000313" key="8">
    <source>
        <dbReference type="EMBL" id="MFD2913086.1"/>
    </source>
</evidence>
<keyword evidence="9" id="KW-1185">Reference proteome</keyword>
<accession>A0ABW5ZMF6</accession>
<name>A0ABW5ZMF6_9BACL</name>
<evidence type="ECO:0000256" key="1">
    <source>
        <dbReference type="ARBA" id="ARBA00004196"/>
    </source>
</evidence>
<organism evidence="8 9">
    <name type="scientific">Jeotgalibacillus terrae</name>
    <dbReference type="NCBI Taxonomy" id="587735"/>
    <lineage>
        <taxon>Bacteria</taxon>
        <taxon>Bacillati</taxon>
        <taxon>Bacillota</taxon>
        <taxon>Bacilli</taxon>
        <taxon>Bacillales</taxon>
        <taxon>Caryophanaceae</taxon>
        <taxon>Jeotgalibacillus</taxon>
    </lineage>
</organism>
<dbReference type="PROSITE" id="PS01039">
    <property type="entry name" value="SBP_BACTERIAL_3"/>
    <property type="match status" value="1"/>
</dbReference>
<evidence type="ECO:0000256" key="4">
    <source>
        <dbReference type="RuleBase" id="RU003744"/>
    </source>
</evidence>
<feature type="domain" description="Solute-binding protein family 3/N-terminal" evidence="6">
    <location>
        <begin position="38"/>
        <end position="261"/>
    </location>
</feature>
<dbReference type="Gene3D" id="3.40.190.10">
    <property type="entry name" value="Periplasmic binding protein-like II"/>
    <property type="match status" value="2"/>
</dbReference>
<evidence type="ECO:0000313" key="9">
    <source>
        <dbReference type="Proteomes" id="UP001597561"/>
    </source>
</evidence>